<name>A0A151MMF0_ALLMI</name>
<dbReference type="eggNOG" id="ENOG502S52T">
    <property type="taxonomic scope" value="Eukaryota"/>
</dbReference>
<sequence length="295" mass="29468">MLNKGVKRKRGTAESAGPDAPASPAAPATSLFSLSVVKLHRSLRHVEPDLRPLVLVTNALRRLQDQMQTEAAAPEPPGTVLRCPAAPPDGSGALPDCPTCPLDGSGAPLDSSGALPDCPTGPLDSSGAPLDSSGTLPDCPMGPLEGSGAPLDSSGALPDWPTGPLDGSSAPLDSSGILLGTGPAMLLPSLDVSLGSSVSGLLGDLEPAGSLVPALWGAECGARALLAPLPDEGLEGVFEDIDTSMYDGELWAPAGLKALAPAPGEDEAAPGPEDGGLDINDLDLLMDVLVGPRGL</sequence>
<dbReference type="STRING" id="8496.A0A151MMF0"/>
<evidence type="ECO:0000313" key="3">
    <source>
        <dbReference type="EMBL" id="KYO25570.1"/>
    </source>
</evidence>
<feature type="compositionally biased region" description="Basic residues" evidence="1">
    <location>
        <begin position="1"/>
        <end position="10"/>
    </location>
</feature>
<feature type="compositionally biased region" description="Low complexity" evidence="1">
    <location>
        <begin position="13"/>
        <end position="27"/>
    </location>
</feature>
<comment type="caution">
    <text evidence="3">The sequence shown here is derived from an EMBL/GenBank/DDBJ whole genome shotgun (WGS) entry which is preliminary data.</text>
</comment>
<dbReference type="PANTHER" id="PTHR16277:SF12">
    <property type="entry name" value="SERTA DOMAIN-CONTAINING PROTEIN 1"/>
    <property type="match status" value="1"/>
</dbReference>
<dbReference type="Pfam" id="PF06031">
    <property type="entry name" value="SERTA"/>
    <property type="match status" value="1"/>
</dbReference>
<dbReference type="Proteomes" id="UP000050525">
    <property type="component" value="Unassembled WGS sequence"/>
</dbReference>
<dbReference type="PROSITE" id="PS51053">
    <property type="entry name" value="SERTA"/>
    <property type="match status" value="1"/>
</dbReference>
<protein>
    <submittedName>
        <fullName evidence="3">SERTA domain-containing protein 1</fullName>
    </submittedName>
</protein>
<dbReference type="AlphaFoldDB" id="A0A151MMF0"/>
<keyword evidence="4" id="KW-1185">Reference proteome</keyword>
<dbReference type="RefSeq" id="XP_006257966.1">
    <property type="nucleotide sequence ID" value="XM_006257904.4"/>
</dbReference>
<feature type="domain" description="SERTA" evidence="2">
    <location>
        <begin position="24"/>
        <end position="71"/>
    </location>
</feature>
<proteinExistence type="predicted"/>
<dbReference type="OrthoDB" id="6083860at2759"/>
<dbReference type="KEGG" id="amj:102576420"/>
<organism evidence="3 4">
    <name type="scientific">Alligator mississippiensis</name>
    <name type="common">American alligator</name>
    <dbReference type="NCBI Taxonomy" id="8496"/>
    <lineage>
        <taxon>Eukaryota</taxon>
        <taxon>Metazoa</taxon>
        <taxon>Chordata</taxon>
        <taxon>Craniata</taxon>
        <taxon>Vertebrata</taxon>
        <taxon>Euteleostomi</taxon>
        <taxon>Archelosauria</taxon>
        <taxon>Archosauria</taxon>
        <taxon>Crocodylia</taxon>
        <taxon>Alligatoridae</taxon>
        <taxon>Alligatorinae</taxon>
        <taxon>Alligator</taxon>
    </lineage>
</organism>
<dbReference type="InterPro" id="IPR052262">
    <property type="entry name" value="E2F-SERTA_domain_protein"/>
</dbReference>
<feature type="region of interest" description="Disordered" evidence="1">
    <location>
        <begin position="111"/>
        <end position="164"/>
    </location>
</feature>
<dbReference type="CTD" id="29950"/>
<dbReference type="EMBL" id="AKHW03005730">
    <property type="protein sequence ID" value="KYO25570.1"/>
    <property type="molecule type" value="Genomic_DNA"/>
</dbReference>
<dbReference type="PANTHER" id="PTHR16277">
    <property type="entry name" value="CELL DIVISION CYCLE ASSOCIATED PROTEIN 4/SERTA DOMAIN-CONTAINING PROTEIN 2"/>
    <property type="match status" value="1"/>
</dbReference>
<feature type="region of interest" description="Disordered" evidence="1">
    <location>
        <begin position="1"/>
        <end position="27"/>
    </location>
</feature>
<dbReference type="PhylomeDB" id="A0A151MMF0"/>
<evidence type="ECO:0000259" key="2">
    <source>
        <dbReference type="PROSITE" id="PS51053"/>
    </source>
</evidence>
<accession>A0A151MMF0</accession>
<reference evidence="3 4" key="1">
    <citation type="journal article" date="2012" name="Genome Biol.">
        <title>Sequencing three crocodilian genomes to illuminate the evolution of archosaurs and amniotes.</title>
        <authorList>
            <person name="St John J.A."/>
            <person name="Braun E.L."/>
            <person name="Isberg S.R."/>
            <person name="Miles L.G."/>
            <person name="Chong A.Y."/>
            <person name="Gongora J."/>
            <person name="Dalzell P."/>
            <person name="Moran C."/>
            <person name="Bed'hom B."/>
            <person name="Abzhanov A."/>
            <person name="Burgess S.C."/>
            <person name="Cooksey A.M."/>
            <person name="Castoe T.A."/>
            <person name="Crawford N.G."/>
            <person name="Densmore L.D."/>
            <person name="Drew J.C."/>
            <person name="Edwards S.V."/>
            <person name="Faircloth B.C."/>
            <person name="Fujita M.K."/>
            <person name="Greenwold M.J."/>
            <person name="Hoffmann F.G."/>
            <person name="Howard J.M."/>
            <person name="Iguchi T."/>
            <person name="Janes D.E."/>
            <person name="Khan S.Y."/>
            <person name="Kohno S."/>
            <person name="de Koning A.J."/>
            <person name="Lance S.L."/>
            <person name="McCarthy F.M."/>
            <person name="McCormack J.E."/>
            <person name="Merchant M.E."/>
            <person name="Peterson D.G."/>
            <person name="Pollock D.D."/>
            <person name="Pourmand N."/>
            <person name="Raney B.J."/>
            <person name="Roessler K.A."/>
            <person name="Sanford J.R."/>
            <person name="Sawyer R.H."/>
            <person name="Schmidt C.J."/>
            <person name="Triplett E.W."/>
            <person name="Tuberville T.D."/>
            <person name="Venegas-Anaya M."/>
            <person name="Howard J.T."/>
            <person name="Jarvis E.D."/>
            <person name="Guillette L.J.Jr."/>
            <person name="Glenn T.C."/>
            <person name="Green R.E."/>
            <person name="Ray D.A."/>
        </authorList>
    </citation>
    <scope>NUCLEOTIDE SEQUENCE [LARGE SCALE GENOMIC DNA]</scope>
    <source>
        <strain evidence="3">KSC_2009_1</strain>
    </source>
</reference>
<dbReference type="GO" id="GO:0005634">
    <property type="term" value="C:nucleus"/>
    <property type="evidence" value="ECO:0007669"/>
    <property type="project" value="TreeGrafter"/>
</dbReference>
<dbReference type="InterPro" id="IPR009263">
    <property type="entry name" value="SERTA_dom"/>
</dbReference>
<evidence type="ECO:0000256" key="1">
    <source>
        <dbReference type="SAM" id="MobiDB-lite"/>
    </source>
</evidence>
<gene>
    <name evidence="3" type="primary">SERTAD1</name>
    <name evidence="3" type="ORF">Y1Q_0016902</name>
</gene>
<dbReference type="GeneID" id="102576420"/>
<evidence type="ECO:0000313" key="4">
    <source>
        <dbReference type="Proteomes" id="UP000050525"/>
    </source>
</evidence>